<dbReference type="InterPro" id="IPR001789">
    <property type="entry name" value="Sig_transdc_resp-reg_receiver"/>
</dbReference>
<dbReference type="Gene3D" id="1.10.10.60">
    <property type="entry name" value="Homeodomain-like"/>
    <property type="match status" value="1"/>
</dbReference>
<protein>
    <submittedName>
        <fullName evidence="9">Sigma-54-dependent Fis family transcriptional regulator</fullName>
    </submittedName>
</protein>
<feature type="modified residue" description="4-aspartylphosphate" evidence="5">
    <location>
        <position position="64"/>
    </location>
</feature>
<dbReference type="STRING" id="1859457.BET10_08255"/>
<reference evidence="9 10" key="1">
    <citation type="submission" date="2016-09" db="EMBL/GenBank/DDBJ databases">
        <title>Pseudoalteromonas amylolytica sp. nov., isolated from the surface seawater.</title>
        <authorList>
            <person name="Wu Y.-H."/>
            <person name="Cheng H."/>
            <person name="Jin X.-B."/>
            <person name="Wang C.-S."/>
            <person name="Xu X.-W."/>
        </authorList>
    </citation>
    <scope>NUCLEOTIDE SEQUENCE [LARGE SCALE GENOMIC DNA]</scope>
    <source>
        <strain evidence="9 10">JW1</strain>
    </source>
</reference>
<dbReference type="InterPro" id="IPR002197">
    <property type="entry name" value="HTH_Fis"/>
</dbReference>
<evidence type="ECO:0000313" key="10">
    <source>
        <dbReference type="Proteomes" id="UP000179786"/>
    </source>
</evidence>
<dbReference type="PROSITE" id="PS50110">
    <property type="entry name" value="RESPONSE_REGULATORY"/>
    <property type="match status" value="1"/>
</dbReference>
<comment type="caution">
    <text evidence="9">The sequence shown here is derived from an EMBL/GenBank/DDBJ whole genome shotgun (WGS) entry which is preliminary data.</text>
</comment>
<feature type="coiled-coil region" evidence="6">
    <location>
        <begin position="129"/>
        <end position="156"/>
    </location>
</feature>
<dbReference type="InterPro" id="IPR027417">
    <property type="entry name" value="P-loop_NTPase"/>
</dbReference>
<dbReference type="PANTHER" id="PTHR32071:SF57">
    <property type="entry name" value="C4-DICARBOXYLATE TRANSPORT TRANSCRIPTIONAL REGULATORY PROTEIN DCTD"/>
    <property type="match status" value="1"/>
</dbReference>
<keyword evidence="6" id="KW-0175">Coiled coil</keyword>
<dbReference type="PROSITE" id="PS50045">
    <property type="entry name" value="SIGMA54_INTERACT_4"/>
    <property type="match status" value="1"/>
</dbReference>
<dbReference type="InterPro" id="IPR058031">
    <property type="entry name" value="AAA_lid_NorR"/>
</dbReference>
<dbReference type="SUPFAM" id="SSF52172">
    <property type="entry name" value="CheY-like"/>
    <property type="match status" value="1"/>
</dbReference>
<dbReference type="InterPro" id="IPR011006">
    <property type="entry name" value="CheY-like_superfamily"/>
</dbReference>
<dbReference type="Pfam" id="PF00072">
    <property type="entry name" value="Response_reg"/>
    <property type="match status" value="1"/>
</dbReference>
<dbReference type="InterPro" id="IPR002078">
    <property type="entry name" value="Sigma_54_int"/>
</dbReference>
<gene>
    <name evidence="9" type="ORF">BET10_08255</name>
</gene>
<keyword evidence="10" id="KW-1185">Reference proteome</keyword>
<keyword evidence="1" id="KW-0547">Nucleotide-binding</keyword>
<dbReference type="CDD" id="cd00009">
    <property type="entry name" value="AAA"/>
    <property type="match status" value="1"/>
</dbReference>
<organism evidence="9 10">
    <name type="scientific">Pseudoalteromonas amylolytica</name>
    <dbReference type="NCBI Taxonomy" id="1859457"/>
    <lineage>
        <taxon>Bacteria</taxon>
        <taxon>Pseudomonadati</taxon>
        <taxon>Pseudomonadota</taxon>
        <taxon>Gammaproteobacteria</taxon>
        <taxon>Alteromonadales</taxon>
        <taxon>Pseudoalteromonadaceae</taxon>
        <taxon>Pseudoalteromonas</taxon>
    </lineage>
</organism>
<dbReference type="InterPro" id="IPR025944">
    <property type="entry name" value="Sigma_54_int_dom_CS"/>
</dbReference>
<dbReference type="AlphaFoldDB" id="A0A1S1MVP4"/>
<evidence type="ECO:0000256" key="5">
    <source>
        <dbReference type="PROSITE-ProRule" id="PRU00169"/>
    </source>
</evidence>
<feature type="domain" description="Sigma-54 factor interaction" evidence="7">
    <location>
        <begin position="158"/>
        <end position="387"/>
    </location>
</feature>
<evidence type="ECO:0000259" key="8">
    <source>
        <dbReference type="PROSITE" id="PS50110"/>
    </source>
</evidence>
<dbReference type="SMART" id="SM00448">
    <property type="entry name" value="REC"/>
    <property type="match status" value="1"/>
</dbReference>
<dbReference type="Gene3D" id="3.40.50.2300">
    <property type="match status" value="1"/>
</dbReference>
<dbReference type="EMBL" id="MKJU01000025">
    <property type="protein sequence ID" value="OHU91652.1"/>
    <property type="molecule type" value="Genomic_DNA"/>
</dbReference>
<dbReference type="Gene3D" id="1.10.8.60">
    <property type="match status" value="1"/>
</dbReference>
<dbReference type="SUPFAM" id="SSF52540">
    <property type="entry name" value="P-loop containing nucleoside triphosphate hydrolases"/>
    <property type="match status" value="1"/>
</dbReference>
<evidence type="ECO:0000259" key="7">
    <source>
        <dbReference type="PROSITE" id="PS50045"/>
    </source>
</evidence>
<dbReference type="PANTHER" id="PTHR32071">
    <property type="entry name" value="TRANSCRIPTIONAL REGULATORY PROTEIN"/>
    <property type="match status" value="1"/>
</dbReference>
<dbReference type="Proteomes" id="UP000179786">
    <property type="component" value="Unassembled WGS sequence"/>
</dbReference>
<name>A0A1S1MVP4_9GAMM</name>
<dbReference type="Pfam" id="PF25601">
    <property type="entry name" value="AAA_lid_14"/>
    <property type="match status" value="1"/>
</dbReference>
<proteinExistence type="predicted"/>
<dbReference type="Pfam" id="PF00158">
    <property type="entry name" value="Sigma54_activat"/>
    <property type="match status" value="1"/>
</dbReference>
<accession>A0A1S1MVP4</accession>
<keyword evidence="3" id="KW-0805">Transcription regulation</keyword>
<dbReference type="InterPro" id="IPR009057">
    <property type="entry name" value="Homeodomain-like_sf"/>
</dbReference>
<evidence type="ECO:0000256" key="6">
    <source>
        <dbReference type="SAM" id="Coils"/>
    </source>
</evidence>
<evidence type="ECO:0000256" key="4">
    <source>
        <dbReference type="ARBA" id="ARBA00023163"/>
    </source>
</evidence>
<evidence type="ECO:0000256" key="2">
    <source>
        <dbReference type="ARBA" id="ARBA00022840"/>
    </source>
</evidence>
<dbReference type="FunFam" id="3.40.50.300:FF:000006">
    <property type="entry name" value="DNA-binding transcriptional regulator NtrC"/>
    <property type="match status" value="1"/>
</dbReference>
<dbReference type="GO" id="GO:0006355">
    <property type="term" value="P:regulation of DNA-templated transcription"/>
    <property type="evidence" value="ECO:0007669"/>
    <property type="project" value="InterPro"/>
</dbReference>
<dbReference type="GO" id="GO:0005524">
    <property type="term" value="F:ATP binding"/>
    <property type="evidence" value="ECO:0007669"/>
    <property type="project" value="UniProtKB-KW"/>
</dbReference>
<dbReference type="GO" id="GO:0043565">
    <property type="term" value="F:sequence-specific DNA binding"/>
    <property type="evidence" value="ECO:0007669"/>
    <property type="project" value="InterPro"/>
</dbReference>
<evidence type="ECO:0000313" key="9">
    <source>
        <dbReference type="EMBL" id="OHU91652.1"/>
    </source>
</evidence>
<evidence type="ECO:0000256" key="1">
    <source>
        <dbReference type="ARBA" id="ARBA00022741"/>
    </source>
</evidence>
<dbReference type="Gene3D" id="3.40.50.300">
    <property type="entry name" value="P-loop containing nucleotide triphosphate hydrolases"/>
    <property type="match status" value="1"/>
</dbReference>
<evidence type="ECO:0000256" key="3">
    <source>
        <dbReference type="ARBA" id="ARBA00023015"/>
    </source>
</evidence>
<dbReference type="PRINTS" id="PR01590">
    <property type="entry name" value="HTHFIS"/>
</dbReference>
<dbReference type="SUPFAM" id="SSF46689">
    <property type="entry name" value="Homeodomain-like"/>
    <property type="match status" value="1"/>
</dbReference>
<dbReference type="InterPro" id="IPR003593">
    <property type="entry name" value="AAA+_ATPase"/>
</dbReference>
<dbReference type="PROSITE" id="PS00688">
    <property type="entry name" value="SIGMA54_INTERACT_3"/>
    <property type="match status" value="1"/>
</dbReference>
<dbReference type="Pfam" id="PF02954">
    <property type="entry name" value="HTH_8"/>
    <property type="match status" value="1"/>
</dbReference>
<dbReference type="GO" id="GO:0000160">
    <property type="term" value="P:phosphorelay signal transduction system"/>
    <property type="evidence" value="ECO:0007669"/>
    <property type="project" value="InterPro"/>
</dbReference>
<keyword evidence="4" id="KW-0804">Transcription</keyword>
<sequence>MINKKQERNVLSKPCILIVDDRHDIFLSTSFVLEDNGYSPLEANSPEQARDAIKHNHIDLILLDMNYSRDITSGEEGIEFLSWLSQSEYSIPVVAMTAWSNVELAVKAMQLGAGDFIEKPWKNQRLLQIIKHQLTLSSLQQQNQKLQQRLEPEYQQGYAWRSPCMLQLMKQINNIAATDVNVLLTGENGTGKSQLAEKIHTLSKYQSGPFISVNMGAISETLFESEMFGHKKGSFTDAKSNRIGRIELANHGTLFLDEIANIPLSQQAKLLRVLESGQYEVLGSSHTQQMNTRIISATNADLKKLIHNEQFREDLFYRLNTLEFRVPSLQERTLDIVPLAEYFIQIFAHKYQRPTITLTEQAQDILCNYAWPGNIRELSHLMERAVLLSQSDQICAEDLSMITPVNDDHQPNDTITMMTLEQAERKLIKQALATSDNNITQAANLLGLTKSSLYRRLEKYDDIQR</sequence>
<feature type="domain" description="Response regulatory" evidence="8">
    <location>
        <begin position="15"/>
        <end position="134"/>
    </location>
</feature>
<dbReference type="SMART" id="SM00382">
    <property type="entry name" value="AAA"/>
    <property type="match status" value="1"/>
</dbReference>
<keyword evidence="5" id="KW-0597">Phosphoprotein</keyword>
<keyword evidence="2" id="KW-0067">ATP-binding</keyword>